<dbReference type="Gene3D" id="1.20.5.1930">
    <property type="match status" value="1"/>
</dbReference>
<comment type="catalytic activity">
    <reaction evidence="1">
        <text>ATP + protein L-histidine = ADP + protein N-phospho-L-histidine.</text>
        <dbReference type="EC" id="2.7.13.3"/>
    </reaction>
</comment>
<evidence type="ECO:0000256" key="4">
    <source>
        <dbReference type="ARBA" id="ARBA00022679"/>
    </source>
</evidence>
<keyword evidence="3" id="KW-0597">Phosphoprotein</keyword>
<dbReference type="Pfam" id="PF02518">
    <property type="entry name" value="HATPase_c"/>
    <property type="match status" value="1"/>
</dbReference>
<evidence type="ECO:0000256" key="1">
    <source>
        <dbReference type="ARBA" id="ARBA00000085"/>
    </source>
</evidence>
<evidence type="ECO:0000313" key="12">
    <source>
        <dbReference type="Proteomes" id="UP001348641"/>
    </source>
</evidence>
<keyword evidence="8" id="KW-0902">Two-component regulatory system</keyword>
<dbReference type="Pfam" id="PF07730">
    <property type="entry name" value="HisKA_3"/>
    <property type="match status" value="1"/>
</dbReference>
<proteinExistence type="predicted"/>
<keyword evidence="5" id="KW-0547">Nucleotide-binding</keyword>
<dbReference type="Proteomes" id="UP001348641">
    <property type="component" value="Unassembled WGS sequence"/>
</dbReference>
<organism evidence="11 12">
    <name type="scientific">Nocardiopsis tropica</name>
    <dbReference type="NCBI Taxonomy" id="109330"/>
    <lineage>
        <taxon>Bacteria</taxon>
        <taxon>Bacillati</taxon>
        <taxon>Actinomycetota</taxon>
        <taxon>Actinomycetes</taxon>
        <taxon>Streptosporangiales</taxon>
        <taxon>Nocardiopsidaceae</taxon>
        <taxon>Nocardiopsis</taxon>
    </lineage>
</organism>
<evidence type="ECO:0000259" key="10">
    <source>
        <dbReference type="SMART" id="SM00387"/>
    </source>
</evidence>
<dbReference type="PANTHER" id="PTHR24421">
    <property type="entry name" value="NITRATE/NITRITE SENSOR PROTEIN NARX-RELATED"/>
    <property type="match status" value="1"/>
</dbReference>
<dbReference type="InterPro" id="IPR003594">
    <property type="entry name" value="HATPase_dom"/>
</dbReference>
<dbReference type="EC" id="2.7.13.3" evidence="2"/>
<dbReference type="InterPro" id="IPR050482">
    <property type="entry name" value="Sensor_HK_TwoCompSys"/>
</dbReference>
<evidence type="ECO:0000256" key="2">
    <source>
        <dbReference type="ARBA" id="ARBA00012438"/>
    </source>
</evidence>
<gene>
    <name evidence="11" type="ORF">Q8A49_13875</name>
</gene>
<feature type="domain" description="Histidine kinase/HSP90-like ATPase" evidence="10">
    <location>
        <begin position="315"/>
        <end position="408"/>
    </location>
</feature>
<evidence type="ECO:0000256" key="7">
    <source>
        <dbReference type="ARBA" id="ARBA00022840"/>
    </source>
</evidence>
<dbReference type="GO" id="GO:0016301">
    <property type="term" value="F:kinase activity"/>
    <property type="evidence" value="ECO:0007669"/>
    <property type="project" value="UniProtKB-KW"/>
</dbReference>
<sequence>MSSATDVPPAGPAAPLTAPDSPVPPAPRRSWPSLRAEGGPTPRRFATDAAASLVHLALSGGLPDPRDLGADDPLPWARLALSALITAGILLRWRLPAASFCTVLAATLAALAAGWTAEPFTAAAWTLYPLALTSRHGAFRPRHWAYLLGALLVLVAAGVDPVPLEEPVRALVVGAVLLALSWLLGRSVRELREQEERAVAAVEREARTRERLRVAREVHDVVSHTLGAIGMRAGVARYAGGDAEELRSALADIEEAGREASNELRRVLGALRADADAPLDPQPGLDGLAALADTARRTGIDCRLEVSGVEGVPPAVAVSVYRIVREAVTNVIRHAPGGSCSVVVTGGGDAVEAEVTDTGPARGRVGSPGGGVGMVGMRERVAVHGGTLTAGPLPGGGFRVRARIPSGPGG</sequence>
<evidence type="ECO:0000256" key="9">
    <source>
        <dbReference type="SAM" id="MobiDB-lite"/>
    </source>
</evidence>
<dbReference type="InterPro" id="IPR036890">
    <property type="entry name" value="HATPase_C_sf"/>
</dbReference>
<feature type="region of interest" description="Disordered" evidence="9">
    <location>
        <begin position="1"/>
        <end position="42"/>
    </location>
</feature>
<evidence type="ECO:0000256" key="5">
    <source>
        <dbReference type="ARBA" id="ARBA00022741"/>
    </source>
</evidence>
<dbReference type="SUPFAM" id="SSF55874">
    <property type="entry name" value="ATPase domain of HSP90 chaperone/DNA topoisomerase II/histidine kinase"/>
    <property type="match status" value="1"/>
</dbReference>
<name>A0ABU7KQL4_9ACTN</name>
<evidence type="ECO:0000256" key="8">
    <source>
        <dbReference type="ARBA" id="ARBA00023012"/>
    </source>
</evidence>
<dbReference type="InterPro" id="IPR011712">
    <property type="entry name" value="Sig_transdc_His_kin_sub3_dim/P"/>
</dbReference>
<protein>
    <recommendedName>
        <fullName evidence="2">histidine kinase</fullName>
        <ecNumber evidence="2">2.7.13.3</ecNumber>
    </recommendedName>
</protein>
<keyword evidence="7" id="KW-0067">ATP-binding</keyword>
<comment type="caution">
    <text evidence="11">The sequence shown here is derived from an EMBL/GenBank/DDBJ whole genome shotgun (WGS) entry which is preliminary data.</text>
</comment>
<dbReference type="Gene3D" id="3.30.565.10">
    <property type="entry name" value="Histidine kinase-like ATPase, C-terminal domain"/>
    <property type="match status" value="1"/>
</dbReference>
<dbReference type="PANTHER" id="PTHR24421:SF10">
    <property type="entry name" value="NITRATE_NITRITE SENSOR PROTEIN NARQ"/>
    <property type="match status" value="1"/>
</dbReference>
<keyword evidence="4" id="KW-0808">Transferase</keyword>
<dbReference type="CDD" id="cd16917">
    <property type="entry name" value="HATPase_UhpB-NarQ-NarX-like"/>
    <property type="match status" value="1"/>
</dbReference>
<dbReference type="SMART" id="SM00387">
    <property type="entry name" value="HATPase_c"/>
    <property type="match status" value="1"/>
</dbReference>
<evidence type="ECO:0000313" key="11">
    <source>
        <dbReference type="EMBL" id="MEE2051583.1"/>
    </source>
</evidence>
<dbReference type="EMBL" id="JAUUCC010000032">
    <property type="protein sequence ID" value="MEE2051583.1"/>
    <property type="molecule type" value="Genomic_DNA"/>
</dbReference>
<evidence type="ECO:0000256" key="6">
    <source>
        <dbReference type="ARBA" id="ARBA00022777"/>
    </source>
</evidence>
<dbReference type="RefSeq" id="WP_330158689.1">
    <property type="nucleotide sequence ID" value="NZ_BAAAJA010000037.1"/>
</dbReference>
<keyword evidence="6 11" id="KW-0418">Kinase</keyword>
<evidence type="ECO:0000256" key="3">
    <source>
        <dbReference type="ARBA" id="ARBA00022553"/>
    </source>
</evidence>
<accession>A0ABU7KQL4</accession>
<reference evidence="11 12" key="1">
    <citation type="submission" date="2023-07" db="EMBL/GenBank/DDBJ databases">
        <authorList>
            <person name="Girao M."/>
            <person name="Carvalho M.F."/>
        </authorList>
    </citation>
    <scope>NUCLEOTIDE SEQUENCE [LARGE SCALE GENOMIC DNA]</scope>
    <source>
        <strain evidence="11 12">66/93</strain>
    </source>
</reference>